<keyword evidence="3" id="KW-1185">Reference proteome</keyword>
<dbReference type="AlphaFoldDB" id="A0A6B2K420"/>
<keyword evidence="1" id="KW-1133">Transmembrane helix</keyword>
<accession>A0A6B2K420</accession>
<keyword evidence="1" id="KW-0472">Membrane</keyword>
<reference evidence="2 3" key="1">
    <citation type="submission" date="2020-02" db="EMBL/GenBank/DDBJ databases">
        <title>Pseudoroseicyclus tamarix, sp. nov., isolated from offshore sediment of a Tamarix chinensis forest.</title>
        <authorList>
            <person name="Gai Y."/>
        </authorList>
    </citation>
    <scope>NUCLEOTIDE SEQUENCE [LARGE SCALE GENOMIC DNA]</scope>
    <source>
        <strain evidence="2 3">CLL3-39</strain>
    </source>
</reference>
<keyword evidence="1" id="KW-0812">Transmembrane</keyword>
<feature type="transmembrane region" description="Helical" evidence="1">
    <location>
        <begin position="43"/>
        <end position="64"/>
    </location>
</feature>
<gene>
    <name evidence="2" type="ORF">GZA08_10510</name>
</gene>
<dbReference type="InterPro" id="IPR018919">
    <property type="entry name" value="DUF2484"/>
</dbReference>
<name>A0A6B2K420_9RHOB</name>
<comment type="caution">
    <text evidence="2">The sequence shown here is derived from an EMBL/GenBank/DDBJ whole genome shotgun (WGS) entry which is preliminary data.</text>
</comment>
<organism evidence="2 3">
    <name type="scientific">Pseudoroseicyclus tamaricis</name>
    <dbReference type="NCBI Taxonomy" id="2705421"/>
    <lineage>
        <taxon>Bacteria</taxon>
        <taxon>Pseudomonadati</taxon>
        <taxon>Pseudomonadota</taxon>
        <taxon>Alphaproteobacteria</taxon>
        <taxon>Rhodobacterales</taxon>
        <taxon>Paracoccaceae</taxon>
        <taxon>Pseudoroseicyclus</taxon>
    </lineage>
</organism>
<dbReference type="Pfam" id="PF10658">
    <property type="entry name" value="DUF2484"/>
    <property type="match status" value="1"/>
</dbReference>
<dbReference type="Proteomes" id="UP000474757">
    <property type="component" value="Unassembled WGS sequence"/>
</dbReference>
<evidence type="ECO:0000313" key="3">
    <source>
        <dbReference type="Proteomes" id="UP000474757"/>
    </source>
</evidence>
<evidence type="ECO:0000256" key="1">
    <source>
        <dbReference type="SAM" id="Phobius"/>
    </source>
</evidence>
<proteinExistence type="predicted"/>
<protein>
    <submittedName>
        <fullName evidence="2">DUF2484 family protein</fullName>
    </submittedName>
</protein>
<sequence length="88" mass="9684">MTVSLIAGIIWVLAGSVTAKLPMRHQVAPGLALIATAPVLLGWIAWDHGWIWLVLGLAAFVSMMRHPLRYLLARMRGEAPGMPAEMRR</sequence>
<evidence type="ECO:0000313" key="2">
    <source>
        <dbReference type="EMBL" id="NDV01396.1"/>
    </source>
</evidence>
<dbReference type="RefSeq" id="WP_163893196.1">
    <property type="nucleotide sequence ID" value="NZ_JAAFYS010000002.1"/>
</dbReference>
<dbReference type="EMBL" id="JAAGAB010000002">
    <property type="protein sequence ID" value="NDV01396.1"/>
    <property type="molecule type" value="Genomic_DNA"/>
</dbReference>